<dbReference type="Proteomes" id="UP000738359">
    <property type="component" value="Unassembled WGS sequence"/>
</dbReference>
<reference evidence="1" key="1">
    <citation type="journal article" date="2020" name="Fungal Divers.">
        <title>Resolving the Mortierellaceae phylogeny through synthesis of multi-gene phylogenetics and phylogenomics.</title>
        <authorList>
            <person name="Vandepol N."/>
            <person name="Liber J."/>
            <person name="Desiro A."/>
            <person name="Na H."/>
            <person name="Kennedy M."/>
            <person name="Barry K."/>
            <person name="Grigoriev I.V."/>
            <person name="Miller A.N."/>
            <person name="O'Donnell K."/>
            <person name="Stajich J.E."/>
            <person name="Bonito G."/>
        </authorList>
    </citation>
    <scope>NUCLEOTIDE SEQUENCE</scope>
    <source>
        <strain evidence="1">CK1249</strain>
    </source>
</reference>
<keyword evidence="2" id="KW-1185">Reference proteome</keyword>
<organism evidence="1 2">
    <name type="scientific">Mortierella alpina</name>
    <name type="common">Oleaginous fungus</name>
    <name type="synonym">Mortierella renispora</name>
    <dbReference type="NCBI Taxonomy" id="64518"/>
    <lineage>
        <taxon>Eukaryota</taxon>
        <taxon>Fungi</taxon>
        <taxon>Fungi incertae sedis</taxon>
        <taxon>Mucoromycota</taxon>
        <taxon>Mortierellomycotina</taxon>
        <taxon>Mortierellomycetes</taxon>
        <taxon>Mortierellales</taxon>
        <taxon>Mortierellaceae</taxon>
        <taxon>Mortierella</taxon>
    </lineage>
</organism>
<gene>
    <name evidence="1" type="ORF">BGZ70_004687</name>
</gene>
<dbReference type="OrthoDB" id="2401993at2759"/>
<dbReference type="AlphaFoldDB" id="A0A9P6IQJ6"/>
<feature type="non-terminal residue" evidence="1">
    <location>
        <position position="73"/>
    </location>
</feature>
<sequence>MAVPQNTNLAETFLELTKTDHQITSLSSSHYGKAASADRVNAAKAGLEANGFNVHIVNTRADAFEILKRLIPQ</sequence>
<name>A0A9P6IQJ6_MORAP</name>
<evidence type="ECO:0000313" key="1">
    <source>
        <dbReference type="EMBL" id="KAF9944403.1"/>
    </source>
</evidence>
<proteinExistence type="predicted"/>
<dbReference type="EMBL" id="JAAAHY010002472">
    <property type="protein sequence ID" value="KAF9944403.1"/>
    <property type="molecule type" value="Genomic_DNA"/>
</dbReference>
<protein>
    <submittedName>
        <fullName evidence="1">Uncharacterized protein</fullName>
    </submittedName>
</protein>
<comment type="caution">
    <text evidence="1">The sequence shown here is derived from an EMBL/GenBank/DDBJ whole genome shotgun (WGS) entry which is preliminary data.</text>
</comment>
<accession>A0A9P6IQJ6</accession>
<evidence type="ECO:0000313" key="2">
    <source>
        <dbReference type="Proteomes" id="UP000738359"/>
    </source>
</evidence>